<reference evidence="1 2" key="1">
    <citation type="journal article" date="2017" name="Environ. Microbiol.">
        <title>Decay of the glycolytic pathway and adaptation to intranuclear parasitism within Enterocytozoonidae microsporidia.</title>
        <authorList>
            <person name="Wiredu Boakye D."/>
            <person name="Jaroenlak P."/>
            <person name="Prachumwat A."/>
            <person name="Williams T.A."/>
            <person name="Bateman K.S."/>
            <person name="Itsathitphaisarn O."/>
            <person name="Sritunyalucksana K."/>
            <person name="Paszkiewicz K.H."/>
            <person name="Moore K.A."/>
            <person name="Stentiford G.D."/>
            <person name="Williams B.A."/>
        </authorList>
    </citation>
    <scope>NUCLEOTIDE SEQUENCE [LARGE SCALE GENOMIC DNA]</scope>
    <source>
        <strain evidence="1 2">TH1</strain>
    </source>
</reference>
<evidence type="ECO:0000313" key="1">
    <source>
        <dbReference type="EMBL" id="OQS54237.1"/>
    </source>
</evidence>
<evidence type="ECO:0000313" key="2">
    <source>
        <dbReference type="Proteomes" id="UP000192758"/>
    </source>
</evidence>
<dbReference type="AlphaFoldDB" id="A0A1W0E4N8"/>
<keyword evidence="2" id="KW-1185">Reference proteome</keyword>
<proteinExistence type="predicted"/>
<dbReference type="EMBL" id="MNPJ01000021">
    <property type="protein sequence ID" value="OQS54237.1"/>
    <property type="molecule type" value="Genomic_DNA"/>
</dbReference>
<accession>A0A1W0E4N8</accession>
<protein>
    <submittedName>
        <fullName evidence="1">Uncharacterized protein</fullName>
    </submittedName>
</protein>
<name>A0A1W0E4N8_9MICR</name>
<dbReference type="VEuPathDB" id="MicrosporidiaDB:EHP00_2205"/>
<sequence length="55" mass="6535">MVKAKIKKSLSGVKQAVDEFFENETITDALINEIKPFKFLHEQIKEEKEPFEKYF</sequence>
<comment type="caution">
    <text evidence="1">The sequence shown here is derived from an EMBL/GenBank/DDBJ whole genome shotgun (WGS) entry which is preliminary data.</text>
</comment>
<dbReference type="Proteomes" id="UP000192758">
    <property type="component" value="Unassembled WGS sequence"/>
</dbReference>
<organism evidence="1 2">
    <name type="scientific">Ecytonucleospora hepatopenaei</name>
    <dbReference type="NCBI Taxonomy" id="646526"/>
    <lineage>
        <taxon>Eukaryota</taxon>
        <taxon>Fungi</taxon>
        <taxon>Fungi incertae sedis</taxon>
        <taxon>Microsporidia</taxon>
        <taxon>Enterocytozoonidae</taxon>
        <taxon>Ecytonucleospora</taxon>
    </lineage>
</organism>
<gene>
    <name evidence="1" type="ORF">EHP00_2205</name>
</gene>